<dbReference type="EMBL" id="FQZF01000002">
    <property type="protein sequence ID" value="SHI32377.1"/>
    <property type="molecule type" value="Genomic_DNA"/>
</dbReference>
<dbReference type="STRING" id="198092.SAMN02745194_00018"/>
<comment type="similarity">
    <text evidence="1">Belongs to the sulfur carrier protein TusA family.</text>
</comment>
<dbReference type="Proteomes" id="UP000184387">
    <property type="component" value="Unassembled WGS sequence"/>
</dbReference>
<sequence length="90" mass="9797">MHKEIAVPGNPGMPGETCSLDITRDTCPMTFVRTRLALDRMAPGEVLLVSLRGEEPRSNVPRTAAEQGHVVLGTRDEADGTTRLWIRKGG</sequence>
<protein>
    <submittedName>
        <fullName evidence="3">TusA-related sulfurtransferase</fullName>
    </submittedName>
</protein>
<evidence type="ECO:0000313" key="3">
    <source>
        <dbReference type="EMBL" id="SHI32377.1"/>
    </source>
</evidence>
<dbReference type="GO" id="GO:0016740">
    <property type="term" value="F:transferase activity"/>
    <property type="evidence" value="ECO:0007669"/>
    <property type="project" value="UniProtKB-KW"/>
</dbReference>
<feature type="domain" description="UPF0033" evidence="2">
    <location>
        <begin position="20"/>
        <end position="88"/>
    </location>
</feature>
<dbReference type="SUPFAM" id="SSF64307">
    <property type="entry name" value="SirA-like"/>
    <property type="match status" value="1"/>
</dbReference>
<dbReference type="Gene3D" id="3.30.110.40">
    <property type="entry name" value="TusA-like domain"/>
    <property type="match status" value="1"/>
</dbReference>
<dbReference type="PANTHER" id="PTHR33279:SF19">
    <property type="entry name" value="SSL1707 PROTEIN"/>
    <property type="match status" value="1"/>
</dbReference>
<dbReference type="AlphaFoldDB" id="A0A1M6A7G4"/>
<reference evidence="3 4" key="1">
    <citation type="submission" date="2016-11" db="EMBL/GenBank/DDBJ databases">
        <authorList>
            <person name="Jaros S."/>
            <person name="Januszkiewicz K."/>
            <person name="Wedrychowicz H."/>
        </authorList>
    </citation>
    <scope>NUCLEOTIDE SEQUENCE [LARGE SCALE GENOMIC DNA]</scope>
    <source>
        <strain evidence="3 4">DSM 14916</strain>
    </source>
</reference>
<dbReference type="InterPro" id="IPR001455">
    <property type="entry name" value="TusA-like"/>
</dbReference>
<evidence type="ECO:0000256" key="1">
    <source>
        <dbReference type="ARBA" id="ARBA00008984"/>
    </source>
</evidence>
<keyword evidence="4" id="KW-1185">Reference proteome</keyword>
<dbReference type="PANTHER" id="PTHR33279">
    <property type="entry name" value="SULFUR CARRIER PROTEIN YEDF-RELATED"/>
    <property type="match status" value="1"/>
</dbReference>
<dbReference type="CDD" id="cd00291">
    <property type="entry name" value="SirA_YedF_YeeD"/>
    <property type="match status" value="1"/>
</dbReference>
<dbReference type="InterPro" id="IPR036868">
    <property type="entry name" value="TusA-like_sf"/>
</dbReference>
<evidence type="ECO:0000259" key="2">
    <source>
        <dbReference type="Pfam" id="PF01206"/>
    </source>
</evidence>
<dbReference type="Pfam" id="PF01206">
    <property type="entry name" value="TusA"/>
    <property type="match status" value="1"/>
</dbReference>
<evidence type="ECO:0000313" key="4">
    <source>
        <dbReference type="Proteomes" id="UP000184387"/>
    </source>
</evidence>
<accession>A0A1M6A7G4</accession>
<name>A0A1M6A7G4_9PROT</name>
<organism evidence="3 4">
    <name type="scientific">Muricoccus roseus</name>
    <dbReference type="NCBI Taxonomy" id="198092"/>
    <lineage>
        <taxon>Bacteria</taxon>
        <taxon>Pseudomonadati</taxon>
        <taxon>Pseudomonadota</taxon>
        <taxon>Alphaproteobacteria</taxon>
        <taxon>Acetobacterales</taxon>
        <taxon>Roseomonadaceae</taxon>
        <taxon>Muricoccus</taxon>
    </lineage>
</organism>
<proteinExistence type="inferred from homology"/>
<keyword evidence="3" id="KW-0808">Transferase</keyword>
<gene>
    <name evidence="3" type="ORF">SAMN02745194_00018</name>
</gene>